<proteinExistence type="predicted"/>
<evidence type="ECO:0000256" key="2">
    <source>
        <dbReference type="SAM" id="Phobius"/>
    </source>
</evidence>
<keyword evidence="2" id="KW-0812">Transmembrane</keyword>
<dbReference type="Pfam" id="PF00620">
    <property type="entry name" value="RhoGAP"/>
    <property type="match status" value="1"/>
</dbReference>
<reference evidence="4 5" key="1">
    <citation type="journal article" date="2022" name="Allergy">
        <title>Genome assembly and annotation of Periplaneta americana reveal a comprehensive cockroach allergen profile.</title>
        <authorList>
            <person name="Wang L."/>
            <person name="Xiong Q."/>
            <person name="Saelim N."/>
            <person name="Wang L."/>
            <person name="Nong W."/>
            <person name="Wan A.T."/>
            <person name="Shi M."/>
            <person name="Liu X."/>
            <person name="Cao Q."/>
            <person name="Hui J.H.L."/>
            <person name="Sookrung N."/>
            <person name="Leung T.F."/>
            <person name="Tungtrongchitr A."/>
            <person name="Tsui S.K.W."/>
        </authorList>
    </citation>
    <scope>NUCLEOTIDE SEQUENCE [LARGE SCALE GENOMIC DNA]</scope>
    <source>
        <strain evidence="4">PWHHKU_190912</strain>
    </source>
</reference>
<dbReference type="Gene3D" id="1.10.555.10">
    <property type="entry name" value="Rho GTPase activation protein"/>
    <property type="match status" value="1"/>
</dbReference>
<keyword evidence="2" id="KW-0472">Membrane</keyword>
<accession>A0ABQ8TVI0</accession>
<name>A0ABQ8TVI0_PERAM</name>
<dbReference type="EMBL" id="JAJSOF020000001">
    <property type="protein sequence ID" value="KAJ4450731.1"/>
    <property type="molecule type" value="Genomic_DNA"/>
</dbReference>
<evidence type="ECO:0000313" key="5">
    <source>
        <dbReference type="Proteomes" id="UP001148838"/>
    </source>
</evidence>
<evidence type="ECO:0000313" key="4">
    <source>
        <dbReference type="EMBL" id="KAJ4450731.1"/>
    </source>
</evidence>
<feature type="region of interest" description="Disordered" evidence="1">
    <location>
        <begin position="69"/>
        <end position="151"/>
    </location>
</feature>
<organism evidence="4 5">
    <name type="scientific">Periplaneta americana</name>
    <name type="common">American cockroach</name>
    <name type="synonym">Blatta americana</name>
    <dbReference type="NCBI Taxonomy" id="6978"/>
    <lineage>
        <taxon>Eukaryota</taxon>
        <taxon>Metazoa</taxon>
        <taxon>Ecdysozoa</taxon>
        <taxon>Arthropoda</taxon>
        <taxon>Hexapoda</taxon>
        <taxon>Insecta</taxon>
        <taxon>Pterygota</taxon>
        <taxon>Neoptera</taxon>
        <taxon>Polyneoptera</taxon>
        <taxon>Dictyoptera</taxon>
        <taxon>Blattodea</taxon>
        <taxon>Blattoidea</taxon>
        <taxon>Blattidae</taxon>
        <taxon>Blattinae</taxon>
        <taxon>Periplaneta</taxon>
    </lineage>
</organism>
<dbReference type="Proteomes" id="UP001148838">
    <property type="component" value="Unassembled WGS sequence"/>
</dbReference>
<dbReference type="PANTHER" id="PTHR12783">
    <property type="entry name" value="RALA BINDING PROTEIN 1 RALBP1"/>
    <property type="match status" value="1"/>
</dbReference>
<dbReference type="PROSITE" id="PS50238">
    <property type="entry name" value="RHOGAP"/>
    <property type="match status" value="1"/>
</dbReference>
<keyword evidence="5" id="KW-1185">Reference proteome</keyword>
<sequence>MRMEFESPDVEKDFPGLYASESGKKSNESDFIIVVIVIIIIIIIIIIITIIIIIKNLISVSDDAHERPSKKDLLIGKRKDKKDSKKDRGYAALEGESSPEEDPEMKSPSKSKKSKSFKFSSKKEKREKSREKDAKEKEKEVDKEKKKEKEGKVKLKLKERKKSKHLEDATELTDEQPVFGVPLELAVERSHCHDGVNIPVVVRDCIDYVQEHGLNMEGIYKVSGIKSKVQHLRRLYNLREAVQLADFELPVITSLLKQFLRELPEPILTTELLARFEEAGAIKEMAARESELRALIMQLPSSNRQLLAWLMLHLENITLHEKHNKMNAQTIAITLSPVIQMSHRLLTAFLCHCNFLFPGIKLNK</sequence>
<gene>
    <name evidence="4" type="ORF">ANN_02161</name>
</gene>
<evidence type="ECO:0000256" key="1">
    <source>
        <dbReference type="SAM" id="MobiDB-lite"/>
    </source>
</evidence>
<protein>
    <recommendedName>
        <fullName evidence="3">Rho-GAP domain-containing protein</fullName>
    </recommendedName>
</protein>
<dbReference type="InterPro" id="IPR008936">
    <property type="entry name" value="Rho_GTPase_activation_prot"/>
</dbReference>
<dbReference type="PANTHER" id="PTHR12783:SF5">
    <property type="entry name" value="RALA-BINDING PROTEIN 1"/>
    <property type="match status" value="1"/>
</dbReference>
<evidence type="ECO:0000259" key="3">
    <source>
        <dbReference type="PROSITE" id="PS50238"/>
    </source>
</evidence>
<comment type="caution">
    <text evidence="4">The sequence shown here is derived from an EMBL/GenBank/DDBJ whole genome shotgun (WGS) entry which is preliminary data.</text>
</comment>
<keyword evidence="2" id="KW-1133">Transmembrane helix</keyword>
<feature type="compositionally biased region" description="Basic and acidic residues" evidence="1">
    <location>
        <begin position="69"/>
        <end position="89"/>
    </location>
</feature>
<feature type="compositionally biased region" description="Basic and acidic residues" evidence="1">
    <location>
        <begin position="121"/>
        <end position="151"/>
    </location>
</feature>
<dbReference type="SUPFAM" id="SSF48350">
    <property type="entry name" value="GTPase activation domain, GAP"/>
    <property type="match status" value="1"/>
</dbReference>
<dbReference type="InterPro" id="IPR000198">
    <property type="entry name" value="RhoGAP_dom"/>
</dbReference>
<dbReference type="InterPro" id="IPR039767">
    <property type="entry name" value="RALBP1"/>
</dbReference>
<dbReference type="SMART" id="SM00324">
    <property type="entry name" value="RhoGAP"/>
    <property type="match status" value="1"/>
</dbReference>
<feature type="transmembrane region" description="Helical" evidence="2">
    <location>
        <begin position="31"/>
        <end position="54"/>
    </location>
</feature>
<feature type="domain" description="Rho-GAP" evidence="3">
    <location>
        <begin position="181"/>
        <end position="364"/>
    </location>
</feature>